<dbReference type="InterPro" id="IPR011990">
    <property type="entry name" value="TPR-like_helical_dom_sf"/>
</dbReference>
<proteinExistence type="predicted"/>
<dbReference type="SUPFAM" id="SSF48452">
    <property type="entry name" value="TPR-like"/>
    <property type="match status" value="1"/>
</dbReference>
<sequence length="142" mass="15608">MEYAELLNSCGESMLELRNYDAAREVFKIAHAQVVSAHGISDASVASVEANQAKLLSETGEMERARDLFERSHATSQSARDASLKANEELSKLVMNQALHARVLKLYAEFLRRQGGAEAEAEAAGMEKEVKELEGSYGFITQ</sequence>
<reference evidence="1" key="1">
    <citation type="submission" date="2021-01" db="EMBL/GenBank/DDBJ databases">
        <authorList>
            <person name="Corre E."/>
            <person name="Pelletier E."/>
            <person name="Niang G."/>
            <person name="Scheremetjew M."/>
            <person name="Finn R."/>
            <person name="Kale V."/>
            <person name="Holt S."/>
            <person name="Cochrane G."/>
            <person name="Meng A."/>
            <person name="Brown T."/>
            <person name="Cohen L."/>
        </authorList>
    </citation>
    <scope>NUCLEOTIDE SEQUENCE</scope>
    <source>
        <strain evidence="1">CCMP281</strain>
    </source>
</reference>
<dbReference type="EMBL" id="HBHX01049371">
    <property type="protein sequence ID" value="CAE0128805.1"/>
    <property type="molecule type" value="Transcribed_RNA"/>
</dbReference>
<evidence type="ECO:0000313" key="1">
    <source>
        <dbReference type="EMBL" id="CAE0128805.1"/>
    </source>
</evidence>
<name>A0A7S3F5K0_9EUKA</name>
<protein>
    <submittedName>
        <fullName evidence="1">Uncharacterized protein</fullName>
    </submittedName>
</protein>
<gene>
    <name evidence="1" type="ORF">HERI1096_LOCUS27304</name>
</gene>
<organism evidence="1">
    <name type="scientific">Haptolina ericina</name>
    <dbReference type="NCBI Taxonomy" id="156174"/>
    <lineage>
        <taxon>Eukaryota</taxon>
        <taxon>Haptista</taxon>
        <taxon>Haptophyta</taxon>
        <taxon>Prymnesiophyceae</taxon>
        <taxon>Prymnesiales</taxon>
        <taxon>Prymnesiaceae</taxon>
        <taxon>Haptolina</taxon>
    </lineage>
</organism>
<dbReference type="Gene3D" id="1.25.40.10">
    <property type="entry name" value="Tetratricopeptide repeat domain"/>
    <property type="match status" value="1"/>
</dbReference>
<accession>A0A7S3F5K0</accession>
<dbReference type="AlphaFoldDB" id="A0A7S3F5K0"/>